<name>A0ABQ6YLU7_9NOCA</name>
<keyword evidence="2" id="KW-1185">Reference proteome</keyword>
<accession>A0ABQ6YLU7</accession>
<reference evidence="1 2" key="1">
    <citation type="submission" date="2019-07" db="EMBL/GenBank/DDBJ databases">
        <title>Genomic Encyclopedia of Type Strains, Phase IV (KMG-IV): sequencing the most valuable type-strain genomes for metagenomic binning, comparative biology and taxonomic classification.</title>
        <authorList>
            <person name="Goeker M."/>
        </authorList>
    </citation>
    <scope>NUCLEOTIDE SEQUENCE [LARGE SCALE GENOMIC DNA]</scope>
    <source>
        <strain evidence="1 2">DSM 44831</strain>
    </source>
</reference>
<comment type="caution">
    <text evidence="1">The sequence shown here is derived from an EMBL/GenBank/DDBJ whole genome shotgun (WGS) entry which is preliminary data.</text>
</comment>
<sequence>MGRRAHTVHRRVLLLDEPVEATIPFAVLERA</sequence>
<gene>
    <name evidence="1" type="ORF">FNL39_105399</name>
</gene>
<protein>
    <submittedName>
        <fullName evidence="1">Uncharacterized protein</fullName>
    </submittedName>
</protein>
<organism evidence="1 2">
    <name type="scientific">Nocardia caishijiensis</name>
    <dbReference type="NCBI Taxonomy" id="184756"/>
    <lineage>
        <taxon>Bacteria</taxon>
        <taxon>Bacillati</taxon>
        <taxon>Actinomycetota</taxon>
        <taxon>Actinomycetes</taxon>
        <taxon>Mycobacteriales</taxon>
        <taxon>Nocardiaceae</taxon>
        <taxon>Nocardia</taxon>
    </lineage>
</organism>
<proteinExistence type="predicted"/>
<dbReference type="EMBL" id="VMSD01000005">
    <property type="protein sequence ID" value="KAF0846484.1"/>
    <property type="molecule type" value="Genomic_DNA"/>
</dbReference>
<evidence type="ECO:0000313" key="2">
    <source>
        <dbReference type="Proteomes" id="UP000798951"/>
    </source>
</evidence>
<evidence type="ECO:0000313" key="1">
    <source>
        <dbReference type="EMBL" id="KAF0846484.1"/>
    </source>
</evidence>
<dbReference type="Proteomes" id="UP000798951">
    <property type="component" value="Unassembled WGS sequence"/>
</dbReference>